<dbReference type="RefSeq" id="WP_311545378.1">
    <property type="nucleotide sequence ID" value="NZ_JAVREK010000011.1"/>
</dbReference>
<name>A0ABU2KUH0_9ACTN</name>
<proteinExistence type="predicted"/>
<accession>A0ABU2KUH0</accession>
<dbReference type="EMBL" id="JAVREK010000011">
    <property type="protein sequence ID" value="MDT0302895.1"/>
    <property type="molecule type" value="Genomic_DNA"/>
</dbReference>
<evidence type="ECO:0000313" key="1">
    <source>
        <dbReference type="EMBL" id="MDT0302895.1"/>
    </source>
</evidence>
<gene>
    <name evidence="1" type="ORF">RM446_12300</name>
</gene>
<dbReference type="Proteomes" id="UP001183226">
    <property type="component" value="Unassembled WGS sequence"/>
</dbReference>
<organism evidence="1 2">
    <name type="scientific">Streptomonospora wellingtoniae</name>
    <dbReference type="NCBI Taxonomy" id="3075544"/>
    <lineage>
        <taxon>Bacteria</taxon>
        <taxon>Bacillati</taxon>
        <taxon>Actinomycetota</taxon>
        <taxon>Actinomycetes</taxon>
        <taxon>Streptosporangiales</taxon>
        <taxon>Nocardiopsidaceae</taxon>
        <taxon>Streptomonospora</taxon>
    </lineage>
</organism>
<evidence type="ECO:0000313" key="2">
    <source>
        <dbReference type="Proteomes" id="UP001183226"/>
    </source>
</evidence>
<comment type="caution">
    <text evidence="1">The sequence shown here is derived from an EMBL/GenBank/DDBJ whole genome shotgun (WGS) entry which is preliminary data.</text>
</comment>
<protein>
    <submittedName>
        <fullName evidence="1">Uncharacterized protein</fullName>
    </submittedName>
</protein>
<keyword evidence="2" id="KW-1185">Reference proteome</keyword>
<sequence length="293" mass="31564">MAELLEGQWELGGLVFGRAQPVEVTRFEIPGADISSADLEIPGEDGRRFGYDYRGGLSLQFEMAVNAEDGSTARAAWNALANRWRNPAVRHTPRAVEPLRIRDYGMDTVVVYGRPREFDAADTSLLDRGTAALTGAFVTADDRFYSDIEHTITLDLLPLIGDGLILPFTLPAVLTPLGDSDSAQVDNAGDVDTWPVITFSGPVTNPGVRLAATGAELRLLTTLAFDQTATLDTRPWARTARRSDGASLAGALSGPRMGEFSMPPGATEVAFRGQDPTGAARCTIRWRDARSTP</sequence>
<reference evidence="2" key="1">
    <citation type="submission" date="2023-07" db="EMBL/GenBank/DDBJ databases">
        <title>30 novel species of actinomycetes from the DSMZ collection.</title>
        <authorList>
            <person name="Nouioui I."/>
        </authorList>
    </citation>
    <scope>NUCLEOTIDE SEQUENCE [LARGE SCALE GENOMIC DNA]</scope>
    <source>
        <strain evidence="2">DSM 45055</strain>
    </source>
</reference>